<dbReference type="GO" id="GO:0061621">
    <property type="term" value="P:canonical glycolysis"/>
    <property type="evidence" value="ECO:0007669"/>
    <property type="project" value="TreeGrafter"/>
</dbReference>
<dbReference type="InterPro" id="IPR012003">
    <property type="entry name" value="ATP_PFK_prok-type"/>
</dbReference>
<evidence type="ECO:0000256" key="3">
    <source>
        <dbReference type="ARBA" id="ARBA00022490"/>
    </source>
</evidence>
<dbReference type="GO" id="GO:0046872">
    <property type="term" value="F:metal ion binding"/>
    <property type="evidence" value="ECO:0007669"/>
    <property type="project" value="UniProtKB-KW"/>
</dbReference>
<sequence>MNKKTVLIFTGGGLAPALNPTLYGAITRARKEGFRILGGLYGWACLGANGKTIDLTKIDLEIIKKNGGTFLRSSRTNPFNSKNGLAELKKRIKKLKIDYIIAIGGDDTLGAAYKLHQESIIPIAGAPKTIDNDLPETYWSPGFPSAAYYFSQFVKEIREDAAYALSRIFIVEALTAKAGWLVAAGAYGGADLIIPPEKPIDLKLIIRLAKKRYRENKNFAVIAISNQAKISGIKGEEDEQKDQFGVKRQNYISLALAKSLKAALGIETKVAIPANYVETGRPIKIDCEIGIKLGEKAVNLIRKNKFGQMAAVKRPSWQSNSITVDCAPLSAMRNKKKPMDESFFDFKNLRVKQKMFDYLEPMLGKYEPEKNNDYNQLIDKIIR</sequence>
<dbReference type="GO" id="GO:0003872">
    <property type="term" value="F:6-phosphofructokinase activity"/>
    <property type="evidence" value="ECO:0007669"/>
    <property type="project" value="InterPro"/>
</dbReference>
<evidence type="ECO:0000256" key="7">
    <source>
        <dbReference type="ARBA" id="ARBA00022842"/>
    </source>
</evidence>
<comment type="caution">
    <text evidence="11">The sequence shown here is derived from an EMBL/GenBank/DDBJ whole genome shotgun (WGS) entry which is preliminary data.</text>
</comment>
<dbReference type="GO" id="GO:0005945">
    <property type="term" value="C:6-phosphofructokinase complex"/>
    <property type="evidence" value="ECO:0007669"/>
    <property type="project" value="TreeGrafter"/>
</dbReference>
<evidence type="ECO:0000256" key="9">
    <source>
        <dbReference type="ARBA" id="ARBA00038478"/>
    </source>
</evidence>
<gene>
    <name evidence="11" type="ORF">A2663_03650</name>
</gene>
<dbReference type="GO" id="GO:0005524">
    <property type="term" value="F:ATP binding"/>
    <property type="evidence" value="ECO:0007669"/>
    <property type="project" value="InterPro"/>
</dbReference>
<keyword evidence="6" id="KW-0418">Kinase</keyword>
<keyword evidence="7" id="KW-0460">Magnesium</keyword>
<comment type="similarity">
    <text evidence="9">Belongs to the phosphofructokinase type A (PFKA) family.</text>
</comment>
<dbReference type="PRINTS" id="PR00476">
    <property type="entry name" value="PHFRCTKINASE"/>
</dbReference>
<evidence type="ECO:0000256" key="6">
    <source>
        <dbReference type="ARBA" id="ARBA00022777"/>
    </source>
</evidence>
<dbReference type="GO" id="GO:0006002">
    <property type="term" value="P:fructose 6-phosphate metabolic process"/>
    <property type="evidence" value="ECO:0007669"/>
    <property type="project" value="InterPro"/>
</dbReference>
<dbReference type="InterPro" id="IPR035966">
    <property type="entry name" value="PKF_sf"/>
</dbReference>
<dbReference type="AlphaFoldDB" id="A0A1G1Y7Q3"/>
<dbReference type="GO" id="GO:0016208">
    <property type="term" value="F:AMP binding"/>
    <property type="evidence" value="ECO:0007669"/>
    <property type="project" value="TreeGrafter"/>
</dbReference>
<evidence type="ECO:0000256" key="2">
    <source>
        <dbReference type="ARBA" id="ARBA00004679"/>
    </source>
</evidence>
<name>A0A1G1Y7Q3_9BACT</name>
<comment type="pathway">
    <text evidence="2">Carbohydrate degradation; glycolysis; D-glyceraldehyde 3-phosphate and glycerone phosphate from D-glucose: step 3/4.</text>
</comment>
<dbReference type="Gene3D" id="3.40.50.450">
    <property type="match status" value="1"/>
</dbReference>
<dbReference type="PIRSF" id="PIRSF000532">
    <property type="entry name" value="ATP_PFK_prok"/>
    <property type="match status" value="1"/>
</dbReference>
<evidence type="ECO:0000256" key="8">
    <source>
        <dbReference type="ARBA" id="ARBA00023152"/>
    </source>
</evidence>
<evidence type="ECO:0000256" key="4">
    <source>
        <dbReference type="ARBA" id="ARBA00022679"/>
    </source>
</evidence>
<reference evidence="11 12" key="1">
    <citation type="journal article" date="2016" name="Nat. Commun.">
        <title>Thousands of microbial genomes shed light on interconnected biogeochemical processes in an aquifer system.</title>
        <authorList>
            <person name="Anantharaman K."/>
            <person name="Brown C.T."/>
            <person name="Hug L.A."/>
            <person name="Sharon I."/>
            <person name="Castelle C.J."/>
            <person name="Probst A.J."/>
            <person name="Thomas B.C."/>
            <person name="Singh A."/>
            <person name="Wilkins M.J."/>
            <person name="Karaoz U."/>
            <person name="Brodie E.L."/>
            <person name="Williams K.H."/>
            <person name="Hubbard S.S."/>
            <person name="Banfield J.F."/>
        </authorList>
    </citation>
    <scope>NUCLEOTIDE SEQUENCE [LARGE SCALE GENOMIC DNA]</scope>
</reference>
<keyword evidence="5" id="KW-0479">Metal-binding</keyword>
<evidence type="ECO:0000259" key="10">
    <source>
        <dbReference type="Pfam" id="PF00365"/>
    </source>
</evidence>
<comment type="cofactor">
    <cofactor evidence="1">
        <name>Mg(2+)</name>
        <dbReference type="ChEBI" id="CHEBI:18420"/>
    </cofactor>
</comment>
<dbReference type="SUPFAM" id="SSF53784">
    <property type="entry name" value="Phosphofructokinase"/>
    <property type="match status" value="1"/>
</dbReference>
<dbReference type="EMBL" id="MHIF01000014">
    <property type="protein sequence ID" value="OGY48373.1"/>
    <property type="molecule type" value="Genomic_DNA"/>
</dbReference>
<evidence type="ECO:0000256" key="5">
    <source>
        <dbReference type="ARBA" id="ARBA00022723"/>
    </source>
</evidence>
<dbReference type="InterPro" id="IPR022953">
    <property type="entry name" value="ATP_PFK"/>
</dbReference>
<dbReference type="Gene3D" id="3.40.50.460">
    <property type="entry name" value="Phosphofructokinase domain"/>
    <property type="match status" value="1"/>
</dbReference>
<proteinExistence type="inferred from homology"/>
<feature type="domain" description="Phosphofructokinase" evidence="10">
    <location>
        <begin position="6"/>
        <end position="301"/>
    </location>
</feature>
<dbReference type="Proteomes" id="UP000178432">
    <property type="component" value="Unassembled WGS sequence"/>
</dbReference>
<organism evidence="11 12">
    <name type="scientific">Candidatus Buchananbacteria bacterium RIFCSPHIGHO2_01_FULL_46_12</name>
    <dbReference type="NCBI Taxonomy" id="1797536"/>
    <lineage>
        <taxon>Bacteria</taxon>
        <taxon>Candidatus Buchananiibacteriota</taxon>
    </lineage>
</organism>
<evidence type="ECO:0000313" key="12">
    <source>
        <dbReference type="Proteomes" id="UP000178432"/>
    </source>
</evidence>
<dbReference type="GO" id="GO:0042802">
    <property type="term" value="F:identical protein binding"/>
    <property type="evidence" value="ECO:0007669"/>
    <property type="project" value="TreeGrafter"/>
</dbReference>
<dbReference type="GO" id="GO:0070095">
    <property type="term" value="F:fructose-6-phosphate binding"/>
    <property type="evidence" value="ECO:0007669"/>
    <property type="project" value="TreeGrafter"/>
</dbReference>
<protein>
    <recommendedName>
        <fullName evidence="10">Phosphofructokinase domain-containing protein</fullName>
    </recommendedName>
</protein>
<dbReference type="InterPro" id="IPR000023">
    <property type="entry name" value="Phosphofructokinase_dom"/>
</dbReference>
<keyword evidence="8" id="KW-0324">Glycolysis</keyword>
<evidence type="ECO:0000256" key="1">
    <source>
        <dbReference type="ARBA" id="ARBA00001946"/>
    </source>
</evidence>
<dbReference type="PANTHER" id="PTHR13697">
    <property type="entry name" value="PHOSPHOFRUCTOKINASE"/>
    <property type="match status" value="1"/>
</dbReference>
<dbReference type="UniPathway" id="UPA00109">
    <property type="reaction ID" value="UER00182"/>
</dbReference>
<dbReference type="PANTHER" id="PTHR13697:SF52">
    <property type="entry name" value="ATP-DEPENDENT 6-PHOSPHOFRUCTOKINASE 3"/>
    <property type="match status" value="1"/>
</dbReference>
<dbReference type="GO" id="GO:0048029">
    <property type="term" value="F:monosaccharide binding"/>
    <property type="evidence" value="ECO:0007669"/>
    <property type="project" value="TreeGrafter"/>
</dbReference>
<dbReference type="GO" id="GO:0030388">
    <property type="term" value="P:fructose 1,6-bisphosphate metabolic process"/>
    <property type="evidence" value="ECO:0007669"/>
    <property type="project" value="TreeGrafter"/>
</dbReference>
<keyword evidence="3" id="KW-0963">Cytoplasm</keyword>
<dbReference type="Pfam" id="PF00365">
    <property type="entry name" value="PFK"/>
    <property type="match status" value="1"/>
</dbReference>
<keyword evidence="4" id="KW-0808">Transferase</keyword>
<evidence type="ECO:0000313" key="11">
    <source>
        <dbReference type="EMBL" id="OGY48373.1"/>
    </source>
</evidence>
<accession>A0A1G1Y7Q3</accession>